<proteinExistence type="predicted"/>
<dbReference type="AlphaFoldDB" id="A0A2S1QY41"/>
<gene>
    <name evidence="5" type="ORF">HYN59_09315</name>
</gene>
<dbReference type="PANTHER" id="PTHR16026">
    <property type="entry name" value="CARTILAGE ACIDIC PROTEIN 1"/>
    <property type="match status" value="1"/>
</dbReference>
<dbReference type="NCBIfam" id="TIGR04183">
    <property type="entry name" value="Por_Secre_tail"/>
    <property type="match status" value="1"/>
</dbReference>
<dbReference type="Pfam" id="PF18962">
    <property type="entry name" value="Por_Secre_tail"/>
    <property type="match status" value="1"/>
</dbReference>
<dbReference type="InterPro" id="IPR027039">
    <property type="entry name" value="Crtac1"/>
</dbReference>
<dbReference type="EMBL" id="CP029186">
    <property type="protein sequence ID" value="AWH85305.1"/>
    <property type="molecule type" value="Genomic_DNA"/>
</dbReference>
<dbReference type="Proteomes" id="UP000244929">
    <property type="component" value="Chromosome"/>
</dbReference>
<evidence type="ECO:0000313" key="6">
    <source>
        <dbReference type="Proteomes" id="UP000244929"/>
    </source>
</evidence>
<sequence length="678" mass="72448">MKQIFTLAFLCLSPLALLAQHDCAHPQVVGPGTYNVSLTAGSEVPNPICTPGQSGNLTKGAWFSYTPAEIHTTTVSTAISLTVDTRVHVYKGSCGALVCVAGDDDSGPGYTSVASFTAEAGVTYYIVFDNNWEGSAEYSDNFPFTLTEAVYVPPLFEPQQITLNGTKNCVVDMNGDYLDDIIGVDNGVVHVLYQNANGSGFTAADIPALTSQNTPSWSIAAGDYNKDGFNDLLYGSGGGSTVMISNSTGTAFTSKLETPASFLTQRTNFVDIDNDGNLDAFMCDDNAANVYFLNTGNGGGNFKRSGLNGAPDLGVYPTGGNYASIWVDYDNDGDIDLYIAKCRGANNDAAKDELHRNNGDGTFTNVAEELGFADYHQSWSSAWGDFNNDGFMDVLVGSNAGLDGSLFTQKLMKNNGDGTFTNVTAGSGLDTFSGTSRDYFAHDFNNDGFIDILGGGNYVLYNNGDMTFTVAANSPEPGPVGDLNNDGFLDIQNGNTIHFGNDNGNNWIKIHLKGIQSNRNGIGARVEVYTDANHKYIREIRSGDGFEYMGSLNAHFGLGESDVIDHVVVRWPSGTVDIVENPDVKSSLLVTEGQTLGRNDASASKFVMYPNPAKEVLNINSNGLSIVKANIYDLGGRLVKTADVANGTIQVQQLTKGTYIIIMQDSNGRQHSSKFIKG</sequence>
<dbReference type="Pfam" id="PF13517">
    <property type="entry name" value="FG-GAP_3"/>
    <property type="match status" value="2"/>
</dbReference>
<dbReference type="SUPFAM" id="SSF69318">
    <property type="entry name" value="Integrin alpha N-terminal domain"/>
    <property type="match status" value="2"/>
</dbReference>
<dbReference type="InterPro" id="IPR013517">
    <property type="entry name" value="FG-GAP"/>
</dbReference>
<dbReference type="InterPro" id="IPR026444">
    <property type="entry name" value="Secre_tail"/>
</dbReference>
<feature type="domain" description="ASPIC/UnbV" evidence="3">
    <location>
        <begin position="521"/>
        <end position="588"/>
    </location>
</feature>
<protein>
    <submittedName>
        <fullName evidence="5">RNA-binding protein</fullName>
    </submittedName>
</protein>
<feature type="signal peptide" evidence="2">
    <location>
        <begin position="1"/>
        <end position="19"/>
    </location>
</feature>
<feature type="domain" description="Secretion system C-terminal sorting" evidence="4">
    <location>
        <begin position="608"/>
        <end position="676"/>
    </location>
</feature>
<dbReference type="Pfam" id="PF07593">
    <property type="entry name" value="UnbV_ASPIC"/>
    <property type="match status" value="1"/>
</dbReference>
<organism evidence="5 6">
    <name type="scientific">Flavobacterium album</name>
    <dbReference type="NCBI Taxonomy" id="2175091"/>
    <lineage>
        <taxon>Bacteria</taxon>
        <taxon>Pseudomonadati</taxon>
        <taxon>Bacteroidota</taxon>
        <taxon>Flavobacteriia</taxon>
        <taxon>Flavobacteriales</taxon>
        <taxon>Flavobacteriaceae</taxon>
        <taxon>Flavobacterium</taxon>
    </lineage>
</organism>
<accession>A0A2S1QY41</accession>
<evidence type="ECO:0000256" key="2">
    <source>
        <dbReference type="SAM" id="SignalP"/>
    </source>
</evidence>
<dbReference type="KEGG" id="falb:HYN59_09315"/>
<dbReference type="Gene3D" id="2.130.10.130">
    <property type="entry name" value="Integrin alpha, N-terminal"/>
    <property type="match status" value="2"/>
</dbReference>
<keyword evidence="6" id="KW-1185">Reference proteome</keyword>
<feature type="chain" id="PRO_5015707467" evidence="2">
    <location>
        <begin position="20"/>
        <end position="678"/>
    </location>
</feature>
<dbReference type="InterPro" id="IPR011519">
    <property type="entry name" value="UnbV_ASPIC"/>
</dbReference>
<evidence type="ECO:0000256" key="1">
    <source>
        <dbReference type="ARBA" id="ARBA00022729"/>
    </source>
</evidence>
<reference evidence="5 6" key="1">
    <citation type="submission" date="2018-04" db="EMBL/GenBank/DDBJ databases">
        <title>Genome sequencing of Flavobacterium sp. HYN0059.</title>
        <authorList>
            <person name="Yi H."/>
            <person name="Baek C."/>
        </authorList>
    </citation>
    <scope>NUCLEOTIDE SEQUENCE [LARGE SCALE GENOMIC DNA]</scope>
    <source>
        <strain evidence="5 6">HYN0059</strain>
    </source>
</reference>
<evidence type="ECO:0000259" key="4">
    <source>
        <dbReference type="Pfam" id="PF18962"/>
    </source>
</evidence>
<keyword evidence="1 2" id="KW-0732">Signal</keyword>
<dbReference type="RefSeq" id="WP_108778008.1">
    <property type="nucleotide sequence ID" value="NZ_CP029186.1"/>
</dbReference>
<dbReference type="OrthoDB" id="9816120at2"/>
<evidence type="ECO:0000259" key="3">
    <source>
        <dbReference type="Pfam" id="PF07593"/>
    </source>
</evidence>
<evidence type="ECO:0000313" key="5">
    <source>
        <dbReference type="EMBL" id="AWH85305.1"/>
    </source>
</evidence>
<dbReference type="PANTHER" id="PTHR16026:SF0">
    <property type="entry name" value="CARTILAGE ACIDIC PROTEIN 1"/>
    <property type="match status" value="1"/>
</dbReference>
<dbReference type="InterPro" id="IPR028994">
    <property type="entry name" value="Integrin_alpha_N"/>
</dbReference>
<name>A0A2S1QY41_9FLAO</name>